<organism evidence="2 3">
    <name type="scientific">Aspergillus flavus (strain ATCC 200026 / FGSC A1120 / IAM 13836 / NRRL 3357 / JCM 12722 / SRRC 167)</name>
    <dbReference type="NCBI Taxonomy" id="332952"/>
    <lineage>
        <taxon>Eukaryota</taxon>
        <taxon>Fungi</taxon>
        <taxon>Dikarya</taxon>
        <taxon>Ascomycota</taxon>
        <taxon>Pezizomycotina</taxon>
        <taxon>Eurotiomycetes</taxon>
        <taxon>Eurotiomycetidae</taxon>
        <taxon>Eurotiales</taxon>
        <taxon>Aspergillaceae</taxon>
        <taxon>Aspergillus</taxon>
        <taxon>Aspergillus subgen. Circumdati</taxon>
    </lineage>
</organism>
<feature type="domain" description="Bacteriophage T5 Orf172 DNA-binding" evidence="1">
    <location>
        <begin position="86"/>
        <end position="178"/>
    </location>
</feature>
<accession>A0A7U2MWY7</accession>
<dbReference type="InterPro" id="IPR053006">
    <property type="entry name" value="Meiosis_regulatory"/>
</dbReference>
<proteinExistence type="predicted"/>
<reference evidence="3" key="1">
    <citation type="journal article" date="2021" name="G3 (Bethesda)">
        <title>Chromosome assembled and annotated genome sequence of Aspergillus flavus NRRL 3357.</title>
        <authorList>
            <person name="Skerker J.M."/>
            <person name="Pianalto K.M."/>
            <person name="Mondo S.J."/>
            <person name="Yang K."/>
            <person name="Arkin A.P."/>
            <person name="Keller N.P."/>
            <person name="Grigoriev I.V."/>
            <person name="Louise Glass N.L."/>
        </authorList>
    </citation>
    <scope>NUCLEOTIDE SEQUENCE [LARGE SCALE GENOMIC DNA]</scope>
    <source>
        <strain evidence="3">ATCC 200026 / FGSC A1120 / IAM 13836 / NRRL 3357 / JCM 12722 / SRRC 167</strain>
    </source>
</reference>
<dbReference type="Pfam" id="PF10544">
    <property type="entry name" value="T5orf172"/>
    <property type="match status" value="1"/>
</dbReference>
<keyword evidence="3" id="KW-1185">Reference proteome</keyword>
<evidence type="ECO:0000313" key="3">
    <source>
        <dbReference type="Proteomes" id="UP000596276"/>
    </source>
</evidence>
<dbReference type="InterPro" id="IPR018306">
    <property type="entry name" value="Phage_T5_Orf172_DNA-bd"/>
</dbReference>
<dbReference type="Proteomes" id="UP000596276">
    <property type="component" value="Chromosome 7"/>
</dbReference>
<gene>
    <name evidence="2" type="ORF">F9C07_2062429</name>
</gene>
<dbReference type="VEuPathDB" id="FungiDB:F9C07_2062429"/>
<name>A0A7U2MWY7_ASPFN</name>
<evidence type="ECO:0000259" key="1">
    <source>
        <dbReference type="SMART" id="SM00974"/>
    </source>
</evidence>
<protein>
    <recommendedName>
        <fullName evidence="1">Bacteriophage T5 Orf172 DNA-binding domain-containing protein</fullName>
    </recommendedName>
</protein>
<evidence type="ECO:0000313" key="2">
    <source>
        <dbReference type="EMBL" id="QRD91369.1"/>
    </source>
</evidence>
<dbReference type="PANTHER" id="PTHR28094:SF1">
    <property type="entry name" value="MEIOTICALLY UP-REGULATED GENE 113 PROTEIN"/>
    <property type="match status" value="1"/>
</dbReference>
<dbReference type="AlphaFoldDB" id="A0A7U2MWY7"/>
<dbReference type="SMART" id="SM00974">
    <property type="entry name" value="T5orf172"/>
    <property type="match status" value="1"/>
</dbReference>
<dbReference type="VEuPathDB" id="FungiDB:AFLA_012302"/>
<sequence>MYCHLHKNQGPKKVEVWKLETDDKGDKNQGSAKSDLVSTTLPYPYYADFCPELYDTTPFNILVRANYLEDQELSFFWCFLYAYEVDGNKGFVKIRYTPRSINESHDEWSFHCNRLTKPIYPPVFNVNTAVPNAASVEKLWYAKLTRRNTRIYCSGCLELHIEWFEVPPSEVIAVIEKWSKWMRPHPCQPNPVDPSNISALRPEEEQKSKDIGRFMKGIAQLPPDGQRLENLGIGKQKVFSIAHEQ</sequence>
<dbReference type="EMBL" id="CP044617">
    <property type="protein sequence ID" value="QRD91369.1"/>
    <property type="molecule type" value="Genomic_DNA"/>
</dbReference>
<dbReference type="PANTHER" id="PTHR28094">
    <property type="entry name" value="MEIOTICALLY UP-REGULATED GENE 113 PROTEIN"/>
    <property type="match status" value="1"/>
</dbReference>